<feature type="compositionally biased region" description="Basic and acidic residues" evidence="1">
    <location>
        <begin position="123"/>
        <end position="132"/>
    </location>
</feature>
<sequence>MAFKTFYCVLLLFFLTFTMVKGSCLEYGHSCWGAHGKRSSDTKIHRADKKPPTELDFADLNAAKESNFESSEDHVKPPYDTMSQPNHDVAKTANDLSNEMNNEKVLKLENLLLKQLKANGKHHATDETRSESQHFLQPGHKSNTAADSYLNERWRRLPLYNFRRYPMANGDKWLNDLESEQTRNMDETADYI</sequence>
<dbReference type="AlphaFoldDB" id="A0A1I8QBG7"/>
<keyword evidence="2" id="KW-0732">Signal</keyword>
<feature type="region of interest" description="Disordered" evidence="1">
    <location>
        <begin position="120"/>
        <end position="144"/>
    </location>
</feature>
<dbReference type="VEuPathDB" id="VectorBase:SCAU015612"/>
<name>A0A1I8QBG7_STOCA</name>
<feature type="chain" id="PRO_5009328097" evidence="2">
    <location>
        <begin position="23"/>
        <end position="192"/>
    </location>
</feature>
<organism evidence="3 4">
    <name type="scientific">Stomoxys calcitrans</name>
    <name type="common">Stable fly</name>
    <name type="synonym">Conops calcitrans</name>
    <dbReference type="NCBI Taxonomy" id="35570"/>
    <lineage>
        <taxon>Eukaryota</taxon>
        <taxon>Metazoa</taxon>
        <taxon>Ecdysozoa</taxon>
        <taxon>Arthropoda</taxon>
        <taxon>Hexapoda</taxon>
        <taxon>Insecta</taxon>
        <taxon>Pterygota</taxon>
        <taxon>Neoptera</taxon>
        <taxon>Endopterygota</taxon>
        <taxon>Diptera</taxon>
        <taxon>Brachycera</taxon>
        <taxon>Muscomorpha</taxon>
        <taxon>Muscoidea</taxon>
        <taxon>Muscidae</taxon>
        <taxon>Stomoxys</taxon>
    </lineage>
</organism>
<evidence type="ECO:0000313" key="4">
    <source>
        <dbReference type="Proteomes" id="UP000095300"/>
    </source>
</evidence>
<dbReference type="Proteomes" id="UP000095300">
    <property type="component" value="Unassembled WGS sequence"/>
</dbReference>
<evidence type="ECO:0000256" key="2">
    <source>
        <dbReference type="SAM" id="SignalP"/>
    </source>
</evidence>
<dbReference type="EnsemblMetazoa" id="SCAU015612-RA">
    <property type="protein sequence ID" value="SCAU015612-PA"/>
    <property type="gene ID" value="SCAU015612"/>
</dbReference>
<feature type="signal peptide" evidence="2">
    <location>
        <begin position="1"/>
        <end position="22"/>
    </location>
</feature>
<keyword evidence="4" id="KW-1185">Reference proteome</keyword>
<evidence type="ECO:0000313" key="3">
    <source>
        <dbReference type="EnsemblMetazoa" id="SCAU015612-PA"/>
    </source>
</evidence>
<proteinExistence type="predicted"/>
<dbReference type="KEGG" id="scac:106089933"/>
<evidence type="ECO:0000256" key="1">
    <source>
        <dbReference type="SAM" id="MobiDB-lite"/>
    </source>
</evidence>
<protein>
    <submittedName>
        <fullName evidence="3">Uncharacterized protein</fullName>
    </submittedName>
</protein>
<dbReference type="STRING" id="35570.A0A1I8QBG7"/>
<reference evidence="3" key="1">
    <citation type="submission" date="2020-05" db="UniProtKB">
        <authorList>
            <consortium name="EnsemblMetazoa"/>
        </authorList>
    </citation>
    <scope>IDENTIFICATION</scope>
    <source>
        <strain evidence="3">USDA</strain>
    </source>
</reference>
<gene>
    <name evidence="3" type="primary">106089933</name>
</gene>
<dbReference type="OrthoDB" id="6366777at2759"/>
<accession>A0A1I8QBG7</accession>